<sequence length="178" mass="18888">MRFTLVTASVLSLLALATARVIRRDIPTIIQDLTQINTDIGSLSAAVYSYSGGLPAALEIQTQEAAVERSLDQASADVNGTAVFTASESSRVTEALTQLEPVMRSSIAALVLKRNLFITAGVGSTIRTNLHALRVKTDGLSVVLQAKAAGTDKETIRQGTGDVDDAYDNAIDAYDMQM</sequence>
<accession>A0A1L9WMU8</accession>
<name>A0A1L9WMU8_ASPA1</name>
<dbReference type="EMBL" id="KV878982">
    <property type="protein sequence ID" value="OJJ97447.1"/>
    <property type="molecule type" value="Genomic_DNA"/>
</dbReference>
<evidence type="ECO:0008006" key="4">
    <source>
        <dbReference type="Google" id="ProtNLM"/>
    </source>
</evidence>
<evidence type="ECO:0000313" key="2">
    <source>
        <dbReference type="EMBL" id="OJJ97447.1"/>
    </source>
</evidence>
<dbReference type="PANTHER" id="PTHR38123">
    <property type="entry name" value="CELL WALL SERINE-THREONINE-RICH GALACTOMANNOPROTEIN MP1 (AFU_ORTHOLOGUE AFUA_4G03240)"/>
    <property type="match status" value="1"/>
</dbReference>
<dbReference type="AlphaFoldDB" id="A0A1L9WMU8"/>
<dbReference type="OrthoDB" id="3485059at2759"/>
<keyword evidence="3" id="KW-1185">Reference proteome</keyword>
<dbReference type="PANTHER" id="PTHR38123:SF1">
    <property type="entry name" value="HYDROPHOBIC SURFACE BINDING PROTEIN"/>
    <property type="match status" value="1"/>
</dbReference>
<dbReference type="GeneID" id="30975433"/>
<gene>
    <name evidence="2" type="ORF">ASPACDRAFT_45537</name>
</gene>
<dbReference type="OMA" id="DIFHQES"/>
<dbReference type="Pfam" id="PF12296">
    <property type="entry name" value="HsbA"/>
    <property type="match status" value="1"/>
</dbReference>
<keyword evidence="1" id="KW-0732">Signal</keyword>
<feature type="chain" id="PRO_5012205739" description="Hydrophobic surface binding protein A" evidence="1">
    <location>
        <begin position="20"/>
        <end position="178"/>
    </location>
</feature>
<feature type="signal peptide" evidence="1">
    <location>
        <begin position="1"/>
        <end position="19"/>
    </location>
</feature>
<reference evidence="3" key="1">
    <citation type="journal article" date="2017" name="Genome Biol.">
        <title>Comparative genomics reveals high biological diversity and specific adaptations in the industrially and medically important fungal genus Aspergillus.</title>
        <authorList>
            <person name="de Vries R.P."/>
            <person name="Riley R."/>
            <person name="Wiebenga A."/>
            <person name="Aguilar-Osorio G."/>
            <person name="Amillis S."/>
            <person name="Uchima C.A."/>
            <person name="Anderluh G."/>
            <person name="Asadollahi M."/>
            <person name="Askin M."/>
            <person name="Barry K."/>
            <person name="Battaglia E."/>
            <person name="Bayram O."/>
            <person name="Benocci T."/>
            <person name="Braus-Stromeyer S.A."/>
            <person name="Caldana C."/>
            <person name="Canovas D."/>
            <person name="Cerqueira G.C."/>
            <person name="Chen F."/>
            <person name="Chen W."/>
            <person name="Choi C."/>
            <person name="Clum A."/>
            <person name="Dos Santos R.A."/>
            <person name="Damasio A.R."/>
            <person name="Diallinas G."/>
            <person name="Emri T."/>
            <person name="Fekete E."/>
            <person name="Flipphi M."/>
            <person name="Freyberg S."/>
            <person name="Gallo A."/>
            <person name="Gournas C."/>
            <person name="Habgood R."/>
            <person name="Hainaut M."/>
            <person name="Harispe M.L."/>
            <person name="Henrissat B."/>
            <person name="Hilden K.S."/>
            <person name="Hope R."/>
            <person name="Hossain A."/>
            <person name="Karabika E."/>
            <person name="Karaffa L."/>
            <person name="Karanyi Z."/>
            <person name="Krasevec N."/>
            <person name="Kuo A."/>
            <person name="Kusch H."/>
            <person name="LaButti K."/>
            <person name="Lagendijk E.L."/>
            <person name="Lapidus A."/>
            <person name="Levasseur A."/>
            <person name="Lindquist E."/>
            <person name="Lipzen A."/>
            <person name="Logrieco A.F."/>
            <person name="MacCabe A."/>
            <person name="Maekelae M.R."/>
            <person name="Malavazi I."/>
            <person name="Melin P."/>
            <person name="Meyer V."/>
            <person name="Mielnichuk N."/>
            <person name="Miskei M."/>
            <person name="Molnar A.P."/>
            <person name="Mule G."/>
            <person name="Ngan C.Y."/>
            <person name="Orejas M."/>
            <person name="Orosz E."/>
            <person name="Ouedraogo J.P."/>
            <person name="Overkamp K.M."/>
            <person name="Park H.-S."/>
            <person name="Perrone G."/>
            <person name="Piumi F."/>
            <person name="Punt P.J."/>
            <person name="Ram A.F."/>
            <person name="Ramon A."/>
            <person name="Rauscher S."/>
            <person name="Record E."/>
            <person name="Riano-Pachon D.M."/>
            <person name="Robert V."/>
            <person name="Roehrig J."/>
            <person name="Ruller R."/>
            <person name="Salamov A."/>
            <person name="Salih N.S."/>
            <person name="Samson R.A."/>
            <person name="Sandor E."/>
            <person name="Sanguinetti M."/>
            <person name="Schuetze T."/>
            <person name="Sepcic K."/>
            <person name="Shelest E."/>
            <person name="Sherlock G."/>
            <person name="Sophianopoulou V."/>
            <person name="Squina F.M."/>
            <person name="Sun H."/>
            <person name="Susca A."/>
            <person name="Todd R.B."/>
            <person name="Tsang A."/>
            <person name="Unkles S.E."/>
            <person name="van de Wiele N."/>
            <person name="van Rossen-Uffink D."/>
            <person name="Oliveira J.V."/>
            <person name="Vesth T.C."/>
            <person name="Visser J."/>
            <person name="Yu J.-H."/>
            <person name="Zhou M."/>
            <person name="Andersen M.R."/>
            <person name="Archer D.B."/>
            <person name="Baker S.E."/>
            <person name="Benoit I."/>
            <person name="Brakhage A.A."/>
            <person name="Braus G.H."/>
            <person name="Fischer R."/>
            <person name="Frisvad J.C."/>
            <person name="Goldman G.H."/>
            <person name="Houbraken J."/>
            <person name="Oakley B."/>
            <person name="Pocsi I."/>
            <person name="Scazzocchio C."/>
            <person name="Seiboth B."/>
            <person name="vanKuyk P.A."/>
            <person name="Wortman J."/>
            <person name="Dyer P.S."/>
            <person name="Grigoriev I.V."/>
        </authorList>
    </citation>
    <scope>NUCLEOTIDE SEQUENCE [LARGE SCALE GENOMIC DNA]</scope>
    <source>
        <strain evidence="3">ATCC 16872 / CBS 172.66 / WB 5094</strain>
    </source>
</reference>
<dbReference type="VEuPathDB" id="FungiDB:ASPACDRAFT_45537"/>
<dbReference type="Proteomes" id="UP000184546">
    <property type="component" value="Unassembled WGS sequence"/>
</dbReference>
<organism evidence="2 3">
    <name type="scientific">Aspergillus aculeatus (strain ATCC 16872 / CBS 172.66 / WB 5094)</name>
    <dbReference type="NCBI Taxonomy" id="690307"/>
    <lineage>
        <taxon>Eukaryota</taxon>
        <taxon>Fungi</taxon>
        <taxon>Dikarya</taxon>
        <taxon>Ascomycota</taxon>
        <taxon>Pezizomycotina</taxon>
        <taxon>Eurotiomycetes</taxon>
        <taxon>Eurotiomycetidae</taxon>
        <taxon>Eurotiales</taxon>
        <taxon>Aspergillaceae</taxon>
        <taxon>Aspergillus</taxon>
        <taxon>Aspergillus subgen. Circumdati</taxon>
    </lineage>
</organism>
<dbReference type="RefSeq" id="XP_020053787.1">
    <property type="nucleotide sequence ID" value="XM_020201619.1"/>
</dbReference>
<evidence type="ECO:0000256" key="1">
    <source>
        <dbReference type="SAM" id="SignalP"/>
    </source>
</evidence>
<dbReference type="GO" id="GO:0005576">
    <property type="term" value="C:extracellular region"/>
    <property type="evidence" value="ECO:0007669"/>
    <property type="project" value="TreeGrafter"/>
</dbReference>
<protein>
    <recommendedName>
        <fullName evidence="4">Hydrophobic surface binding protein A</fullName>
    </recommendedName>
</protein>
<evidence type="ECO:0000313" key="3">
    <source>
        <dbReference type="Proteomes" id="UP000184546"/>
    </source>
</evidence>
<dbReference type="Gene3D" id="1.20.1280.140">
    <property type="match status" value="1"/>
</dbReference>
<proteinExistence type="predicted"/>
<dbReference type="InterPro" id="IPR021054">
    <property type="entry name" value="Cell_wall_mannoprotein_1"/>
</dbReference>